<keyword evidence="3" id="KW-1185">Reference proteome</keyword>
<feature type="transmembrane region" description="Helical" evidence="1">
    <location>
        <begin position="39"/>
        <end position="63"/>
    </location>
</feature>
<feature type="transmembrane region" description="Helical" evidence="1">
    <location>
        <begin position="117"/>
        <end position="139"/>
    </location>
</feature>
<dbReference type="Pfam" id="PF18895">
    <property type="entry name" value="T4SS_pilin"/>
    <property type="match status" value="1"/>
</dbReference>
<evidence type="ECO:0008006" key="4">
    <source>
        <dbReference type="Google" id="ProtNLM"/>
    </source>
</evidence>
<reference evidence="2 3" key="2">
    <citation type="submission" date="2020-03" db="EMBL/GenBank/DDBJ databases">
        <authorList>
            <person name="Ichikawa N."/>
            <person name="Kimura A."/>
            <person name="Kitahashi Y."/>
            <person name="Uohara A."/>
        </authorList>
    </citation>
    <scope>NUCLEOTIDE SEQUENCE [LARGE SCALE GENOMIC DNA]</scope>
    <source>
        <strain evidence="2 3">NBRC 105367</strain>
    </source>
</reference>
<protein>
    <recommendedName>
        <fullName evidence="4">TrbC/VIRB2 family protein</fullName>
    </recommendedName>
</protein>
<accession>A0A6F8YC43</accession>
<feature type="transmembrane region" description="Helical" evidence="1">
    <location>
        <begin position="83"/>
        <end position="105"/>
    </location>
</feature>
<evidence type="ECO:0000313" key="2">
    <source>
        <dbReference type="EMBL" id="BCB83666.1"/>
    </source>
</evidence>
<evidence type="ECO:0000256" key="1">
    <source>
        <dbReference type="SAM" id="Phobius"/>
    </source>
</evidence>
<keyword evidence="1" id="KW-1133">Transmembrane helix</keyword>
<dbReference type="Proteomes" id="UP000503011">
    <property type="component" value="Chromosome"/>
</dbReference>
<keyword evidence="1" id="KW-0812">Transmembrane</keyword>
<dbReference type="KEGG" id="psuu:Psuf_009790"/>
<keyword evidence="1" id="KW-0472">Membrane</keyword>
<sequence length="145" mass="15493">MLEVPTLMIGKLRPHPRGEPAHSRGRPAAARLAHRALRLLRVFGVLATAVAATLLVAAGSAYAAEPVEPTVTSLDQVIDNIRLWLLGILAAWATFCLVVGFFRYTSGDQDEVEKGKVAFRSAGIGYAGALLAPLLVTIFGEWLTS</sequence>
<proteinExistence type="predicted"/>
<dbReference type="InterPro" id="IPR043993">
    <property type="entry name" value="T4SS_pilin"/>
</dbReference>
<name>A0A6F8YC43_9ACTN</name>
<reference evidence="2 3" key="1">
    <citation type="submission" date="2020-03" db="EMBL/GenBank/DDBJ databases">
        <title>Whole genome shotgun sequence of Phytohabitans suffuscus NBRC 105367.</title>
        <authorList>
            <person name="Komaki H."/>
            <person name="Tamura T."/>
        </authorList>
    </citation>
    <scope>NUCLEOTIDE SEQUENCE [LARGE SCALE GENOMIC DNA]</scope>
    <source>
        <strain evidence="2 3">NBRC 105367</strain>
    </source>
</reference>
<organism evidence="2 3">
    <name type="scientific">Phytohabitans suffuscus</name>
    <dbReference type="NCBI Taxonomy" id="624315"/>
    <lineage>
        <taxon>Bacteria</taxon>
        <taxon>Bacillati</taxon>
        <taxon>Actinomycetota</taxon>
        <taxon>Actinomycetes</taxon>
        <taxon>Micromonosporales</taxon>
        <taxon>Micromonosporaceae</taxon>
    </lineage>
</organism>
<dbReference type="AlphaFoldDB" id="A0A6F8YC43"/>
<dbReference type="EMBL" id="AP022871">
    <property type="protein sequence ID" value="BCB83666.1"/>
    <property type="molecule type" value="Genomic_DNA"/>
</dbReference>
<evidence type="ECO:0000313" key="3">
    <source>
        <dbReference type="Proteomes" id="UP000503011"/>
    </source>
</evidence>
<gene>
    <name evidence="2" type="ORF">Psuf_009790</name>
</gene>